<sequence length="340" mass="35167">MTEASRRSLRWIIPSAIALIVVAVGTVGFINLKPEAPAKVATDFWNDLAAGKAQQALSLTSTPAPANGLLLTDDVYEKADRGIAGVTAHGFSTAGGAASGTIDYTLHGKQQSAQVKLTKVRHGLLQPSTWQITNAPLAAVHATVSSDGSANALSVNGTSLPLPGDGTLVIPALPGTYSFSLGSSTKLLTSQPQSVAVTGSTANVTLKLNPSAQLGQQAIAQTESTLNGCFSNPALTASCPVTDGIRSLFDLTADTGLTYHLTRAPKLSFDATTMQVTSNPDVRADDGEVMASTLDPKWGQINNVSDFSLAFDVTVKSGKLTVTPDQGGINLTVNKVTHID</sequence>
<dbReference type="RefSeq" id="WP_390229115.1">
    <property type="nucleotide sequence ID" value="NZ_JBHSCN010000005.1"/>
</dbReference>
<feature type="transmembrane region" description="Helical" evidence="1">
    <location>
        <begin position="12"/>
        <end position="32"/>
    </location>
</feature>
<dbReference type="EMBL" id="JBHSCN010000005">
    <property type="protein sequence ID" value="MFC4244048.1"/>
    <property type="molecule type" value="Genomic_DNA"/>
</dbReference>
<keyword evidence="1" id="KW-1133">Transmembrane helix</keyword>
<proteinExistence type="predicted"/>
<dbReference type="Proteomes" id="UP001595900">
    <property type="component" value="Unassembled WGS sequence"/>
</dbReference>
<keyword evidence="3" id="KW-1185">Reference proteome</keyword>
<comment type="caution">
    <text evidence="2">The sequence shown here is derived from an EMBL/GenBank/DDBJ whole genome shotgun (WGS) entry which is preliminary data.</text>
</comment>
<accession>A0ABV8Q8U7</accession>
<organism evidence="2 3">
    <name type="scientific">Gryllotalpicola reticulitermitis</name>
    <dbReference type="NCBI Taxonomy" id="1184153"/>
    <lineage>
        <taxon>Bacteria</taxon>
        <taxon>Bacillati</taxon>
        <taxon>Actinomycetota</taxon>
        <taxon>Actinomycetes</taxon>
        <taxon>Micrococcales</taxon>
        <taxon>Microbacteriaceae</taxon>
        <taxon>Gryllotalpicola</taxon>
    </lineage>
</organism>
<gene>
    <name evidence="2" type="ORF">ACFOYW_11745</name>
</gene>
<name>A0ABV8Q8U7_9MICO</name>
<evidence type="ECO:0000313" key="3">
    <source>
        <dbReference type="Proteomes" id="UP001595900"/>
    </source>
</evidence>
<evidence type="ECO:0000256" key="1">
    <source>
        <dbReference type="SAM" id="Phobius"/>
    </source>
</evidence>
<reference evidence="3" key="1">
    <citation type="journal article" date="2019" name="Int. J. Syst. Evol. Microbiol.">
        <title>The Global Catalogue of Microorganisms (GCM) 10K type strain sequencing project: providing services to taxonomists for standard genome sequencing and annotation.</title>
        <authorList>
            <consortium name="The Broad Institute Genomics Platform"/>
            <consortium name="The Broad Institute Genome Sequencing Center for Infectious Disease"/>
            <person name="Wu L."/>
            <person name="Ma J."/>
        </authorList>
    </citation>
    <scope>NUCLEOTIDE SEQUENCE [LARGE SCALE GENOMIC DNA]</scope>
    <source>
        <strain evidence="3">CGMCC 1.10363</strain>
    </source>
</reference>
<protein>
    <recommendedName>
        <fullName evidence="4">DUF2993 domain-containing protein</fullName>
    </recommendedName>
</protein>
<keyword evidence="1" id="KW-0812">Transmembrane</keyword>
<evidence type="ECO:0008006" key="4">
    <source>
        <dbReference type="Google" id="ProtNLM"/>
    </source>
</evidence>
<evidence type="ECO:0000313" key="2">
    <source>
        <dbReference type="EMBL" id="MFC4244048.1"/>
    </source>
</evidence>
<keyword evidence="1" id="KW-0472">Membrane</keyword>